<organism evidence="3 4">
    <name type="scientific">Stutzerimonas nosocomialis</name>
    <dbReference type="NCBI Taxonomy" id="1056496"/>
    <lineage>
        <taxon>Bacteria</taxon>
        <taxon>Pseudomonadati</taxon>
        <taxon>Pseudomonadota</taxon>
        <taxon>Gammaproteobacteria</taxon>
        <taxon>Pseudomonadales</taxon>
        <taxon>Pseudomonadaceae</taxon>
        <taxon>Stutzerimonas</taxon>
    </lineage>
</organism>
<evidence type="ECO:0000259" key="2">
    <source>
        <dbReference type="PROSITE" id="PS50914"/>
    </source>
</evidence>
<protein>
    <submittedName>
        <fullName evidence="3">Transporter</fullName>
    </submittedName>
</protein>
<keyword evidence="1" id="KW-0732">Signal</keyword>
<feature type="signal peptide" evidence="1">
    <location>
        <begin position="1"/>
        <end position="22"/>
    </location>
</feature>
<dbReference type="InterPro" id="IPR014004">
    <property type="entry name" value="Transpt-assoc_nodulatn_dom_bac"/>
</dbReference>
<gene>
    <name evidence="3" type="ORF">DN820_17330</name>
</gene>
<dbReference type="RefSeq" id="WP_138412413.1">
    <property type="nucleotide sequence ID" value="NZ_QLAG01000025.1"/>
</dbReference>
<evidence type="ECO:0000313" key="4">
    <source>
        <dbReference type="Proteomes" id="UP000306753"/>
    </source>
</evidence>
<dbReference type="EMBL" id="QLAG01000025">
    <property type="protein sequence ID" value="TLX62211.1"/>
    <property type="molecule type" value="Genomic_DNA"/>
</dbReference>
<dbReference type="Proteomes" id="UP000306753">
    <property type="component" value="Unassembled WGS sequence"/>
</dbReference>
<evidence type="ECO:0000313" key="3">
    <source>
        <dbReference type="EMBL" id="TLX62211.1"/>
    </source>
</evidence>
<feature type="domain" description="BON" evidence="2">
    <location>
        <begin position="201"/>
        <end position="269"/>
    </location>
</feature>
<comment type="caution">
    <text evidence="3">The sequence shown here is derived from an EMBL/GenBank/DDBJ whole genome shotgun (WGS) entry which is preliminary data.</text>
</comment>
<dbReference type="PANTHER" id="PTHR34606:SF15">
    <property type="entry name" value="BON DOMAIN-CONTAINING PROTEIN"/>
    <property type="match status" value="1"/>
</dbReference>
<dbReference type="AlphaFoldDB" id="A0A5R9QAT8"/>
<accession>A0A5R9QAT8</accession>
<dbReference type="SMART" id="SM00749">
    <property type="entry name" value="BON"/>
    <property type="match status" value="3"/>
</dbReference>
<dbReference type="PANTHER" id="PTHR34606">
    <property type="entry name" value="BON DOMAIN-CONTAINING PROTEIN"/>
    <property type="match status" value="1"/>
</dbReference>
<proteinExistence type="predicted"/>
<name>A0A5R9QAT8_9GAMM</name>
<feature type="domain" description="BON" evidence="2">
    <location>
        <begin position="28"/>
        <end position="96"/>
    </location>
</feature>
<reference evidence="3 4" key="1">
    <citation type="journal article" date="2017" name="Eur. J. Clin. Microbiol. Infect. Dis.">
        <title>Uncommonly isolated clinical Pseudomonas: identification and phylogenetic assignation.</title>
        <authorList>
            <person name="Mulet M."/>
            <person name="Gomila M."/>
            <person name="Ramirez A."/>
            <person name="Cardew S."/>
            <person name="Moore E.R."/>
            <person name="Lalucat J."/>
            <person name="Garcia-Valdes E."/>
        </authorList>
    </citation>
    <scope>NUCLEOTIDE SEQUENCE [LARGE SCALE GENOMIC DNA]</scope>
    <source>
        <strain evidence="3 4">SD129</strain>
    </source>
</reference>
<dbReference type="PROSITE" id="PS50914">
    <property type="entry name" value="BON"/>
    <property type="match status" value="3"/>
</dbReference>
<dbReference type="Pfam" id="PF04972">
    <property type="entry name" value="BON"/>
    <property type="match status" value="3"/>
</dbReference>
<dbReference type="Gene3D" id="3.30.1340.30">
    <property type="match status" value="3"/>
</dbReference>
<dbReference type="InterPro" id="IPR007055">
    <property type="entry name" value="BON_dom"/>
</dbReference>
<sequence length="269" mass="28282">MNHRFAVLTACAWLAAASAVQAQDAAATDEALEGSVEQALSDSSSLKSHALRAEVAGGRVLLLGDVDNAAEKELAERIARDVPGVMSVDNEIRVDADADRPRNTGATVSRRLDDGAITATVKSKLLWNRETEGLDIHVDTRDGVVTLTGRSQTEAGKAEAERLASTTEAVRSVDNRITVGGGPSTAGRAAAAADDVQATLSDAWITSKVKSALLYERDLDGLAIAVATHEGRVALSGRVASAEQRQRAIETARGIRGVREVSAEQLQVH</sequence>
<keyword evidence="4" id="KW-1185">Reference proteome</keyword>
<evidence type="ECO:0000256" key="1">
    <source>
        <dbReference type="SAM" id="SignalP"/>
    </source>
</evidence>
<feature type="chain" id="PRO_5024418031" evidence="1">
    <location>
        <begin position="23"/>
        <end position="269"/>
    </location>
</feature>
<feature type="domain" description="BON" evidence="2">
    <location>
        <begin position="113"/>
        <end position="181"/>
    </location>
</feature>
<dbReference type="InterPro" id="IPR051686">
    <property type="entry name" value="Lipoprotein_DolP"/>
</dbReference>